<dbReference type="PANTHER" id="PTHR24141">
    <property type="entry name" value="2-5A-DEPENDENT RIBONUCLEASE"/>
    <property type="match status" value="1"/>
</dbReference>
<dbReference type="EMBL" id="VTOW01000001">
    <property type="protein sequence ID" value="NKE70055.1"/>
    <property type="molecule type" value="Genomic_DNA"/>
</dbReference>
<proteinExistence type="predicted"/>
<dbReference type="Proteomes" id="UP000534783">
    <property type="component" value="Unassembled WGS sequence"/>
</dbReference>
<sequence length="221" mass="23503">MVLFVFAALFIANGADPVRGDDDLNQRLVAAASNGNTARIVELLREGADVNARGARGRTPVMAAAYGNHVETVAALIEAGADVNLRDDILNNPFLLAGAEGLLDILKLTVKAGADPKLTNRFGGTALIPAAERGHVEVVKYLLAHTNIDINHVNNLGWTALLEAIVLSDGGPTHQEIVMLLIRHGANVNIPDRAGRTPLRHARERGYKKIQALLEAAGARP</sequence>
<dbReference type="PRINTS" id="PR01415">
    <property type="entry name" value="ANKYRIN"/>
</dbReference>
<evidence type="ECO:0000256" key="2">
    <source>
        <dbReference type="ARBA" id="ARBA00023043"/>
    </source>
</evidence>
<dbReference type="SMART" id="SM00248">
    <property type="entry name" value="ANK"/>
    <property type="match status" value="5"/>
</dbReference>
<organism evidence="4 5">
    <name type="scientific">Candidatus Manganitrophus noduliformans</name>
    <dbReference type="NCBI Taxonomy" id="2606439"/>
    <lineage>
        <taxon>Bacteria</taxon>
        <taxon>Pseudomonadati</taxon>
        <taxon>Nitrospirota</taxon>
        <taxon>Nitrospiria</taxon>
        <taxon>Candidatus Troglogloeales</taxon>
        <taxon>Candidatus Manganitrophaceae</taxon>
        <taxon>Candidatus Manganitrophus</taxon>
    </lineage>
</organism>
<dbReference type="PROSITE" id="PS50088">
    <property type="entry name" value="ANK_REPEAT"/>
    <property type="match status" value="2"/>
</dbReference>
<evidence type="ECO:0000313" key="5">
    <source>
        <dbReference type="Proteomes" id="UP000534783"/>
    </source>
</evidence>
<accession>A0A7X6DMR6</accession>
<dbReference type="PROSITE" id="PS50297">
    <property type="entry name" value="ANK_REP_REGION"/>
    <property type="match status" value="1"/>
</dbReference>
<dbReference type="InterPro" id="IPR036770">
    <property type="entry name" value="Ankyrin_rpt-contain_sf"/>
</dbReference>
<dbReference type="SUPFAM" id="SSF48403">
    <property type="entry name" value="Ankyrin repeat"/>
    <property type="match status" value="1"/>
</dbReference>
<keyword evidence="1" id="KW-0677">Repeat</keyword>
<name>A0A7X6DMR6_9BACT</name>
<feature type="repeat" description="ANK" evidence="3">
    <location>
        <begin position="56"/>
        <end position="88"/>
    </location>
</feature>
<keyword evidence="2 3" id="KW-0040">ANK repeat</keyword>
<dbReference type="InterPro" id="IPR002110">
    <property type="entry name" value="Ankyrin_rpt"/>
</dbReference>
<evidence type="ECO:0000256" key="3">
    <source>
        <dbReference type="PROSITE-ProRule" id="PRU00023"/>
    </source>
</evidence>
<feature type="repeat" description="ANK" evidence="3">
    <location>
        <begin position="156"/>
        <end position="193"/>
    </location>
</feature>
<comment type="caution">
    <text evidence="4">The sequence shown here is derived from an EMBL/GenBank/DDBJ whole genome shotgun (WGS) entry which is preliminary data.</text>
</comment>
<protein>
    <recommendedName>
        <fullName evidence="6">Ankyrin repeat domain-containing protein</fullName>
    </recommendedName>
</protein>
<gene>
    <name evidence="4" type="ORF">MNODULE_04765</name>
</gene>
<dbReference type="AlphaFoldDB" id="A0A7X6DMR6"/>
<dbReference type="PANTHER" id="PTHR24141:SF1">
    <property type="entry name" value="2-5A-DEPENDENT RIBONUCLEASE"/>
    <property type="match status" value="1"/>
</dbReference>
<dbReference type="Pfam" id="PF12796">
    <property type="entry name" value="Ank_2"/>
    <property type="match status" value="2"/>
</dbReference>
<dbReference type="GO" id="GO:0004540">
    <property type="term" value="F:RNA nuclease activity"/>
    <property type="evidence" value="ECO:0007669"/>
    <property type="project" value="TreeGrafter"/>
</dbReference>
<dbReference type="Gene3D" id="1.25.40.20">
    <property type="entry name" value="Ankyrin repeat-containing domain"/>
    <property type="match status" value="2"/>
</dbReference>
<reference evidence="4 5" key="1">
    <citation type="journal article" date="2020" name="Nature">
        <title>Bacterial chemolithoautotrophy via manganese oxidation.</title>
        <authorList>
            <person name="Yu H."/>
            <person name="Leadbetter J.R."/>
        </authorList>
    </citation>
    <scope>NUCLEOTIDE SEQUENCE [LARGE SCALE GENOMIC DNA]</scope>
    <source>
        <strain evidence="4 5">Mn-1</strain>
    </source>
</reference>
<evidence type="ECO:0008006" key="6">
    <source>
        <dbReference type="Google" id="ProtNLM"/>
    </source>
</evidence>
<evidence type="ECO:0000256" key="1">
    <source>
        <dbReference type="ARBA" id="ARBA00022737"/>
    </source>
</evidence>
<keyword evidence="5" id="KW-1185">Reference proteome</keyword>
<dbReference type="GO" id="GO:0003723">
    <property type="term" value="F:RNA binding"/>
    <property type="evidence" value="ECO:0007669"/>
    <property type="project" value="TreeGrafter"/>
</dbReference>
<dbReference type="GO" id="GO:0006396">
    <property type="term" value="P:RNA processing"/>
    <property type="evidence" value="ECO:0007669"/>
    <property type="project" value="TreeGrafter"/>
</dbReference>
<evidence type="ECO:0000313" key="4">
    <source>
        <dbReference type="EMBL" id="NKE70055.1"/>
    </source>
</evidence>